<keyword evidence="2" id="KW-1133">Transmembrane helix</keyword>
<sequence>MDSEQDISAEDAQDTAYAGAGARLRAAREARRLDLSEIAAETRIPLRHLEAVEAGDFTALPSRAYAIGFSRTFAKAVGLDEAVITDAVRAELADDTARRSAAGSGMEPGDPAKLPSAGLAWFGAFAALVLAAGLIAFFGSRFGAGSGPAPLTAPPTPAPTAIATPAPGAVPVEGGEVVLTALEDGVWVRIYEEGGERLIERQLAKDERFVVPTDAVDPRINTGRPDALGITVGGRSVPKLAETPLTLSGAAISAGALLGREAPAPAPGSSPAPLAASAPRPAASTPSPRPAVRQSASPAPAPVQASPVASPASESVPTEAPAPEPETAPAD</sequence>
<reference evidence="4 5" key="1">
    <citation type="submission" date="2022-10" db="EMBL/GenBank/DDBJ databases">
        <title>Erythrobacter sp. sf7 Genome sequencing.</title>
        <authorList>
            <person name="Park S."/>
        </authorList>
    </citation>
    <scope>NUCLEOTIDE SEQUENCE [LARGE SCALE GENOMIC DNA]</scope>
    <source>
        <strain evidence="5">sf7</strain>
    </source>
</reference>
<dbReference type="InterPro" id="IPR025194">
    <property type="entry name" value="RodZ-like_C"/>
</dbReference>
<feature type="region of interest" description="Disordered" evidence="1">
    <location>
        <begin position="262"/>
        <end position="331"/>
    </location>
</feature>
<dbReference type="Proteomes" id="UP001216558">
    <property type="component" value="Unassembled WGS sequence"/>
</dbReference>
<dbReference type="Gene3D" id="1.10.260.40">
    <property type="entry name" value="lambda repressor-like DNA-binding domains"/>
    <property type="match status" value="1"/>
</dbReference>
<keyword evidence="2" id="KW-0472">Membrane</keyword>
<organism evidence="4 5">
    <name type="scientific">Erythrobacter fulvus</name>
    <dbReference type="NCBI Taxonomy" id="2987523"/>
    <lineage>
        <taxon>Bacteria</taxon>
        <taxon>Pseudomonadati</taxon>
        <taxon>Pseudomonadota</taxon>
        <taxon>Alphaproteobacteria</taxon>
        <taxon>Sphingomonadales</taxon>
        <taxon>Erythrobacteraceae</taxon>
        <taxon>Erythrobacter/Porphyrobacter group</taxon>
        <taxon>Erythrobacter</taxon>
    </lineage>
</organism>
<evidence type="ECO:0000313" key="4">
    <source>
        <dbReference type="EMBL" id="MDC8754404.1"/>
    </source>
</evidence>
<dbReference type="InterPro" id="IPR010982">
    <property type="entry name" value="Lambda_DNA-bd_dom_sf"/>
</dbReference>
<dbReference type="Pfam" id="PF13413">
    <property type="entry name" value="HTH_25"/>
    <property type="match status" value="1"/>
</dbReference>
<feature type="compositionally biased region" description="Pro residues" evidence="1">
    <location>
        <begin position="320"/>
        <end position="331"/>
    </location>
</feature>
<accession>A0ABT5JP27</accession>
<keyword evidence="2" id="KW-0812">Transmembrane</keyword>
<gene>
    <name evidence="4" type="ORF">OIK40_07075</name>
</gene>
<dbReference type="Pfam" id="PF13464">
    <property type="entry name" value="RodZ_C"/>
    <property type="match status" value="1"/>
</dbReference>
<feature type="transmembrane region" description="Helical" evidence="2">
    <location>
        <begin position="119"/>
        <end position="138"/>
    </location>
</feature>
<proteinExistence type="predicted"/>
<protein>
    <submittedName>
        <fullName evidence="4">DUF4115 domain-containing protein</fullName>
    </submittedName>
</protein>
<dbReference type="InterPro" id="IPR050400">
    <property type="entry name" value="Bact_Cytoskel_RodZ"/>
</dbReference>
<comment type="caution">
    <text evidence="4">The sequence shown here is derived from an EMBL/GenBank/DDBJ whole genome shotgun (WGS) entry which is preliminary data.</text>
</comment>
<dbReference type="PANTHER" id="PTHR34475:SF1">
    <property type="entry name" value="CYTOSKELETON PROTEIN RODZ"/>
    <property type="match status" value="1"/>
</dbReference>
<dbReference type="EMBL" id="JAQQXQ010000004">
    <property type="protein sequence ID" value="MDC8754404.1"/>
    <property type="molecule type" value="Genomic_DNA"/>
</dbReference>
<feature type="domain" description="Cytoskeleton protein RodZ-like C-terminal" evidence="3">
    <location>
        <begin position="184"/>
        <end position="241"/>
    </location>
</feature>
<dbReference type="PANTHER" id="PTHR34475">
    <property type="match status" value="1"/>
</dbReference>
<evidence type="ECO:0000259" key="3">
    <source>
        <dbReference type="Pfam" id="PF13464"/>
    </source>
</evidence>
<feature type="compositionally biased region" description="Low complexity" evidence="1">
    <location>
        <begin position="271"/>
        <end position="319"/>
    </location>
</feature>
<evidence type="ECO:0000256" key="1">
    <source>
        <dbReference type="SAM" id="MobiDB-lite"/>
    </source>
</evidence>
<evidence type="ECO:0000256" key="2">
    <source>
        <dbReference type="SAM" id="Phobius"/>
    </source>
</evidence>
<name>A0ABT5JP27_9SPHN</name>
<keyword evidence="5" id="KW-1185">Reference proteome</keyword>
<dbReference type="RefSeq" id="WP_273677339.1">
    <property type="nucleotide sequence ID" value="NZ_JAQQXQ010000004.1"/>
</dbReference>
<evidence type="ECO:0000313" key="5">
    <source>
        <dbReference type="Proteomes" id="UP001216558"/>
    </source>
</evidence>